<proteinExistence type="predicted"/>
<dbReference type="HOGENOM" id="CLU_1438781_0_0_9"/>
<gene>
    <name evidence="1" type="ORF">CLOBOL_01517</name>
</gene>
<dbReference type="EMBL" id="ABCC02000017">
    <property type="protein sequence ID" value="EDP18163.1"/>
    <property type="molecule type" value="Genomic_DNA"/>
</dbReference>
<sequence>MAVTVIYLFEMVQVQNDHGSRLLPAQMVVHPAFHGDAVIQSGQSIQFRQGLQGTIFLLQLFARLFVNVCMLSLFHFTSLQISRCALPFQSTLQSPLHFLTADRLHEEVAHTHSVGLYSEIQVGNPDKPSGERLRAGCGIQASHAVQGNDDYVPFPSFQGSGQFHPVFTGINLYFKVFFRGPFKNVIYH</sequence>
<dbReference type="AlphaFoldDB" id="A8RL64"/>
<name>A8RL64_ENTBW</name>
<comment type="caution">
    <text evidence="1">The sequence shown here is derived from an EMBL/GenBank/DDBJ whole genome shotgun (WGS) entry which is preliminary data.</text>
</comment>
<dbReference type="Proteomes" id="UP000005396">
    <property type="component" value="Unassembled WGS sequence"/>
</dbReference>
<organism evidence="1 2">
    <name type="scientific">Enterocloster bolteae (strain ATCC BAA-613 / DSM 15670 / CCUG 46953 / JCM 12243 / WAL 16351)</name>
    <name type="common">Clostridium bolteae</name>
    <dbReference type="NCBI Taxonomy" id="411902"/>
    <lineage>
        <taxon>Bacteria</taxon>
        <taxon>Bacillati</taxon>
        <taxon>Bacillota</taxon>
        <taxon>Clostridia</taxon>
        <taxon>Lachnospirales</taxon>
        <taxon>Lachnospiraceae</taxon>
        <taxon>Enterocloster</taxon>
    </lineage>
</organism>
<accession>A8RL64</accession>
<evidence type="ECO:0000313" key="1">
    <source>
        <dbReference type="EMBL" id="EDP18163.1"/>
    </source>
</evidence>
<reference evidence="1 2" key="1">
    <citation type="submission" date="2007-08" db="EMBL/GenBank/DDBJ databases">
        <authorList>
            <person name="Fulton L."/>
            <person name="Clifton S."/>
            <person name="Fulton B."/>
            <person name="Xu J."/>
            <person name="Minx P."/>
            <person name="Pepin K.H."/>
            <person name="Johnson M."/>
            <person name="Thiruvilangam P."/>
            <person name="Bhonagiri V."/>
            <person name="Nash W.E."/>
            <person name="Mardis E.R."/>
            <person name="Wilson R.K."/>
        </authorList>
    </citation>
    <scope>NUCLEOTIDE SEQUENCE [LARGE SCALE GENOMIC DNA]</scope>
    <source>
        <strain evidence="2">ATCC BAA-613 / DSM 15670 / CCUG 46953 / JCM 12243 / WAL 16351</strain>
    </source>
</reference>
<reference evidence="1 2" key="2">
    <citation type="submission" date="2007-09" db="EMBL/GenBank/DDBJ databases">
        <title>Draft genome sequence of Clostridium bolteae (ATCC BAA-613).</title>
        <authorList>
            <person name="Sudarsanam P."/>
            <person name="Ley R."/>
            <person name="Guruge J."/>
            <person name="Turnbaugh P.J."/>
            <person name="Mahowald M."/>
            <person name="Liep D."/>
            <person name="Gordon J."/>
        </authorList>
    </citation>
    <scope>NUCLEOTIDE SEQUENCE [LARGE SCALE GENOMIC DNA]</scope>
    <source>
        <strain evidence="2">ATCC BAA-613 / DSM 15670 / CCUG 46953 / JCM 12243 / WAL 16351</strain>
    </source>
</reference>
<protein>
    <submittedName>
        <fullName evidence="1">Uncharacterized protein</fullName>
    </submittedName>
</protein>
<evidence type="ECO:0000313" key="2">
    <source>
        <dbReference type="Proteomes" id="UP000005396"/>
    </source>
</evidence>
<dbReference type="PaxDb" id="411902-CLOBOL_01517"/>